<feature type="domain" description="TIL" evidence="4">
    <location>
        <begin position="208"/>
        <end position="260"/>
    </location>
</feature>
<dbReference type="EMBL" id="CAJNOM010000008">
    <property type="protein sequence ID" value="CAF0770145.1"/>
    <property type="molecule type" value="Genomic_DNA"/>
</dbReference>
<feature type="domain" description="TIL" evidence="4">
    <location>
        <begin position="27"/>
        <end position="81"/>
    </location>
</feature>
<reference evidence="6" key="1">
    <citation type="submission" date="2021-02" db="EMBL/GenBank/DDBJ databases">
        <authorList>
            <person name="Nowell W R."/>
        </authorList>
    </citation>
    <scope>NUCLEOTIDE SEQUENCE</scope>
</reference>
<keyword evidence="1" id="KW-0646">Protease inhibitor</keyword>
<evidence type="ECO:0000256" key="1">
    <source>
        <dbReference type="ARBA" id="ARBA00022690"/>
    </source>
</evidence>
<evidence type="ECO:0000313" key="6">
    <source>
        <dbReference type="EMBL" id="CAF0770145.1"/>
    </source>
</evidence>
<accession>A0A813QR97</accession>
<evidence type="ECO:0000313" key="7">
    <source>
        <dbReference type="Proteomes" id="UP000663832"/>
    </source>
</evidence>
<feature type="domain" description="TIL" evidence="4">
    <location>
        <begin position="145"/>
        <end position="202"/>
    </location>
</feature>
<keyword evidence="7" id="KW-1185">Reference proteome</keyword>
<keyword evidence="2" id="KW-1015">Disulfide bond</keyword>
<protein>
    <recommendedName>
        <fullName evidence="4">TIL domain-containing protein</fullName>
    </recommendedName>
</protein>
<dbReference type="PANTHER" id="PTHR23259:SF70">
    <property type="entry name" value="ACCESSORY GLAND PROTEIN ACP62F-RELATED"/>
    <property type="match status" value="1"/>
</dbReference>
<feature type="domain" description="TIL" evidence="4">
    <location>
        <begin position="83"/>
        <end position="138"/>
    </location>
</feature>
<keyword evidence="3" id="KW-0732">Signal</keyword>
<dbReference type="PANTHER" id="PTHR23259">
    <property type="entry name" value="RIDDLE"/>
    <property type="match status" value="1"/>
</dbReference>
<evidence type="ECO:0000313" key="5">
    <source>
        <dbReference type="EMBL" id="CAF0761424.1"/>
    </source>
</evidence>
<dbReference type="InterPro" id="IPR002919">
    <property type="entry name" value="TIL_dom"/>
</dbReference>
<organism evidence="6 7">
    <name type="scientific">Adineta steineri</name>
    <dbReference type="NCBI Taxonomy" id="433720"/>
    <lineage>
        <taxon>Eukaryota</taxon>
        <taxon>Metazoa</taxon>
        <taxon>Spiralia</taxon>
        <taxon>Gnathifera</taxon>
        <taxon>Rotifera</taxon>
        <taxon>Eurotatoria</taxon>
        <taxon>Bdelloidea</taxon>
        <taxon>Adinetida</taxon>
        <taxon>Adinetidae</taxon>
        <taxon>Adineta</taxon>
    </lineage>
</organism>
<dbReference type="Gene3D" id="2.10.25.10">
    <property type="entry name" value="Laminin"/>
    <property type="match status" value="4"/>
</dbReference>
<evidence type="ECO:0000256" key="3">
    <source>
        <dbReference type="SAM" id="SignalP"/>
    </source>
</evidence>
<dbReference type="AlphaFoldDB" id="A0A813QR97"/>
<dbReference type="GO" id="GO:0030414">
    <property type="term" value="F:peptidase inhibitor activity"/>
    <property type="evidence" value="ECO:0007669"/>
    <property type="project" value="UniProtKB-KW"/>
</dbReference>
<dbReference type="Proteomes" id="UP000663877">
    <property type="component" value="Unassembled WGS sequence"/>
</dbReference>
<proteinExistence type="predicted"/>
<dbReference type="Proteomes" id="UP000663832">
    <property type="component" value="Unassembled WGS sequence"/>
</dbReference>
<comment type="caution">
    <text evidence="6">The sequence shown here is derived from an EMBL/GenBank/DDBJ whole genome shotgun (WGS) entry which is preliminary data.</text>
</comment>
<feature type="chain" id="PRO_5036222732" description="TIL domain-containing protein" evidence="3">
    <location>
        <begin position="23"/>
        <end position="260"/>
    </location>
</feature>
<feature type="signal peptide" evidence="3">
    <location>
        <begin position="1"/>
        <end position="22"/>
    </location>
</feature>
<dbReference type="Pfam" id="PF01826">
    <property type="entry name" value="TIL"/>
    <property type="match status" value="4"/>
</dbReference>
<gene>
    <name evidence="5" type="ORF">BJG266_LOCUS3027</name>
    <name evidence="6" type="ORF">QVE165_LOCUS2557</name>
</gene>
<name>A0A813QR97_9BILA</name>
<sequence>MIGSFQTSFILMLAVLFTVINTNEIQCPVNEEYNECGTACQENCTHVPEICTYQCVQGCFCKKGFVRQTDDKSKCVPQSQCSCPINEFFNPCGSACPDTCTARSQSCTKQCIPGCFCKDGYVRLNNQSGSLCIQELECKNQTCRDPNAEYTECGSSCPRTCHDERNPVRKFRICPAICQAGCFCKKGFVLGNNGTCVKPETCCLAINGLYKTCGSTCSQTCKNKNNLFCHLPCASGCFCATDSVRKTNEINSPCILKTKC</sequence>
<dbReference type="SUPFAM" id="SSF57567">
    <property type="entry name" value="Serine protease inhibitors"/>
    <property type="match status" value="4"/>
</dbReference>
<dbReference type="InterPro" id="IPR051368">
    <property type="entry name" value="SerProtInhib-TIL_Domain"/>
</dbReference>
<dbReference type="CDD" id="cd19941">
    <property type="entry name" value="TIL"/>
    <property type="match status" value="4"/>
</dbReference>
<dbReference type="InterPro" id="IPR036084">
    <property type="entry name" value="Ser_inhib-like_sf"/>
</dbReference>
<evidence type="ECO:0000259" key="4">
    <source>
        <dbReference type="Pfam" id="PF01826"/>
    </source>
</evidence>
<dbReference type="EMBL" id="CAJNOI010000007">
    <property type="protein sequence ID" value="CAF0761424.1"/>
    <property type="molecule type" value="Genomic_DNA"/>
</dbReference>
<dbReference type="OrthoDB" id="5945029at2759"/>
<evidence type="ECO:0000256" key="2">
    <source>
        <dbReference type="ARBA" id="ARBA00023157"/>
    </source>
</evidence>